<feature type="compositionally biased region" description="Polar residues" evidence="1">
    <location>
        <begin position="1"/>
        <end position="10"/>
    </location>
</feature>
<dbReference type="EMBL" id="CP121682">
    <property type="protein sequence ID" value="WGD40330.1"/>
    <property type="molecule type" value="Genomic_DNA"/>
</dbReference>
<gene>
    <name evidence="2" type="ORF">PYS65_09375</name>
</gene>
<dbReference type="RefSeq" id="WP_279333391.1">
    <property type="nucleotide sequence ID" value="NZ_CP121682.1"/>
</dbReference>
<proteinExistence type="predicted"/>
<feature type="region of interest" description="Disordered" evidence="1">
    <location>
        <begin position="1"/>
        <end position="24"/>
    </location>
</feature>
<protein>
    <submittedName>
        <fullName evidence="2">Uncharacterized protein</fullName>
    </submittedName>
</protein>
<keyword evidence="3" id="KW-1185">Reference proteome</keyword>
<organism evidence="2 3">
    <name type="scientific">Streptomyces cathayae</name>
    <dbReference type="NCBI Taxonomy" id="3031124"/>
    <lineage>
        <taxon>Bacteria</taxon>
        <taxon>Bacillati</taxon>
        <taxon>Actinomycetota</taxon>
        <taxon>Actinomycetes</taxon>
        <taxon>Kitasatosporales</taxon>
        <taxon>Streptomycetaceae</taxon>
        <taxon>Streptomyces</taxon>
    </lineage>
</organism>
<evidence type="ECO:0000313" key="2">
    <source>
        <dbReference type="EMBL" id="WGD40330.1"/>
    </source>
</evidence>
<name>A0ABY8K0L0_9ACTN</name>
<dbReference type="Proteomes" id="UP001216440">
    <property type="component" value="Chromosome"/>
</dbReference>
<accession>A0ABY8K0L0</accession>
<evidence type="ECO:0000256" key="1">
    <source>
        <dbReference type="SAM" id="MobiDB-lite"/>
    </source>
</evidence>
<sequence length="94" mass="10229">MTRATDGTTETAREDHGPGLLPVPASRARAVDGQVDEWFADLSHHLGATHVRDQEGRAHGTTAANRAQLRGQGAPLSWVPRFLPAGWSRRPTLR</sequence>
<reference evidence="2 3" key="1">
    <citation type="submission" date="2023-03" db="EMBL/GenBank/DDBJ databases">
        <authorList>
            <person name="Mo P."/>
        </authorList>
    </citation>
    <scope>NUCLEOTIDE SEQUENCE [LARGE SCALE GENOMIC DNA]</scope>
    <source>
        <strain evidence="2 3">HUAS 5</strain>
    </source>
</reference>
<evidence type="ECO:0000313" key="3">
    <source>
        <dbReference type="Proteomes" id="UP001216440"/>
    </source>
</evidence>